<evidence type="ECO:0000313" key="1">
    <source>
        <dbReference type="EMBL" id="CAD2216240.1"/>
    </source>
</evidence>
<dbReference type="Proteomes" id="UP000515908">
    <property type="component" value="Chromosome 06"/>
</dbReference>
<evidence type="ECO:0000313" key="2">
    <source>
        <dbReference type="Proteomes" id="UP000515908"/>
    </source>
</evidence>
<proteinExistence type="predicted"/>
<dbReference type="VEuPathDB" id="TriTrypDB:ADEAN_000370100"/>
<organism evidence="1 2">
    <name type="scientific">Angomonas deanei</name>
    <dbReference type="NCBI Taxonomy" id="59799"/>
    <lineage>
        <taxon>Eukaryota</taxon>
        <taxon>Discoba</taxon>
        <taxon>Euglenozoa</taxon>
        <taxon>Kinetoplastea</taxon>
        <taxon>Metakinetoplastina</taxon>
        <taxon>Trypanosomatida</taxon>
        <taxon>Trypanosomatidae</taxon>
        <taxon>Strigomonadinae</taxon>
        <taxon>Angomonas</taxon>
    </lineage>
</organism>
<accession>A0A7G2C8V3</accession>
<sequence>MVSVEVFSKTTTESKLVLRLPPDSKPLMASLKLSGDFPGLLSSYYHPEKHAWIVRRTEVVHVEQPGVIFEQPVMDLKLVVLLDPHNEFELFIGLSSYTECMKAENALETERNSQCFKELFPSSSSNTTGVRSFLSEKTNLPSSKRAVTLAATVPVDDGYVLTGGGFCSLYPVLNFGPGLPFSFDTLYNVLLGLEEEEERGGKTTGGSGASEYSGWTVRAAPNTGLAAFAIGLRRRPLLSGTTTEGAVLLGNRPRRLMSPAPGEGGVPSSYLDGTVISRLPSAAPVRLSPEFTEREEEPLGASYAVKKSTQEVLEMLTARRCVSVHHGVEDQLWTIAVPGLTKRGCPLYSLRPYSKGVRDVFYTAL</sequence>
<dbReference type="AlphaFoldDB" id="A0A7G2C8V3"/>
<protein>
    <submittedName>
        <fullName evidence="1">Uncharacterized protein</fullName>
    </submittedName>
</protein>
<gene>
    <name evidence="1" type="ORF">ADEAN_000370100</name>
</gene>
<dbReference type="EMBL" id="LR877150">
    <property type="protein sequence ID" value="CAD2216240.1"/>
    <property type="molecule type" value="Genomic_DNA"/>
</dbReference>
<keyword evidence="2" id="KW-1185">Reference proteome</keyword>
<reference evidence="1 2" key="1">
    <citation type="submission" date="2020-08" db="EMBL/GenBank/DDBJ databases">
        <authorList>
            <person name="Newling K."/>
            <person name="Davey J."/>
            <person name="Forrester S."/>
        </authorList>
    </citation>
    <scope>NUCLEOTIDE SEQUENCE [LARGE SCALE GENOMIC DNA]</scope>
    <source>
        <strain evidence="2">Crithidia deanei Carvalho (ATCC PRA-265)</strain>
    </source>
</reference>
<name>A0A7G2C8V3_9TRYP</name>